<dbReference type="Proteomes" id="UP000298663">
    <property type="component" value="Chromosome X"/>
</dbReference>
<dbReference type="EMBL" id="CM016762">
    <property type="protein sequence ID" value="TMS39755.1"/>
    <property type="molecule type" value="Genomic_DNA"/>
</dbReference>
<reference evidence="1 2" key="2">
    <citation type="journal article" date="2019" name="G3 (Bethesda)">
        <title>Hybrid Assembly of the Genome of the Entomopathogenic Nematode Steinernema carpocapsae Identifies the X-Chromosome.</title>
        <authorList>
            <person name="Serra L."/>
            <person name="Macchietto M."/>
            <person name="Macias-Munoz A."/>
            <person name="McGill C.J."/>
            <person name="Rodriguez I.M."/>
            <person name="Rodriguez B."/>
            <person name="Murad R."/>
            <person name="Mortazavi A."/>
        </authorList>
    </citation>
    <scope>NUCLEOTIDE SEQUENCE [LARGE SCALE GENOMIC DNA]</scope>
    <source>
        <strain evidence="1 2">ALL</strain>
    </source>
</reference>
<evidence type="ECO:0000313" key="1">
    <source>
        <dbReference type="EMBL" id="TMS39755.1"/>
    </source>
</evidence>
<sequence length="70" mass="8395">MSARTTPVRRQKDECTSRKLRQKVVVTVSSNTGRQWSRKEQQRVRICEYYEDQKRDRHRDCATANAILIR</sequence>
<dbReference type="AlphaFoldDB" id="A0A4U8V2Z3"/>
<name>A0A4U8V2Z3_STECR</name>
<keyword evidence="2" id="KW-1185">Reference proteome</keyword>
<proteinExistence type="predicted"/>
<organism evidence="1 2">
    <name type="scientific">Steinernema carpocapsae</name>
    <name type="common">Entomopathogenic nematode</name>
    <dbReference type="NCBI Taxonomy" id="34508"/>
    <lineage>
        <taxon>Eukaryota</taxon>
        <taxon>Metazoa</taxon>
        <taxon>Ecdysozoa</taxon>
        <taxon>Nematoda</taxon>
        <taxon>Chromadorea</taxon>
        <taxon>Rhabditida</taxon>
        <taxon>Tylenchina</taxon>
        <taxon>Panagrolaimomorpha</taxon>
        <taxon>Strongyloidoidea</taxon>
        <taxon>Steinernematidae</taxon>
        <taxon>Steinernema</taxon>
    </lineage>
</organism>
<evidence type="ECO:0000313" key="2">
    <source>
        <dbReference type="Proteomes" id="UP000298663"/>
    </source>
</evidence>
<reference evidence="1 2" key="1">
    <citation type="journal article" date="2015" name="Genome Biol.">
        <title>Comparative genomics of Steinernema reveals deeply conserved gene regulatory networks.</title>
        <authorList>
            <person name="Dillman A.R."/>
            <person name="Macchietto M."/>
            <person name="Porter C.F."/>
            <person name="Rogers A."/>
            <person name="Williams B."/>
            <person name="Antoshechkin I."/>
            <person name="Lee M.M."/>
            <person name="Goodwin Z."/>
            <person name="Lu X."/>
            <person name="Lewis E.E."/>
            <person name="Goodrich-Blair H."/>
            <person name="Stock S.P."/>
            <person name="Adams B.J."/>
            <person name="Sternberg P.W."/>
            <person name="Mortazavi A."/>
        </authorList>
    </citation>
    <scope>NUCLEOTIDE SEQUENCE [LARGE SCALE GENOMIC DNA]</scope>
    <source>
        <strain evidence="1 2">ALL</strain>
    </source>
</reference>
<accession>A0A4U8V2Z3</accession>
<protein>
    <submittedName>
        <fullName evidence="1">Uncharacterized protein</fullName>
    </submittedName>
</protein>
<gene>
    <name evidence="1" type="ORF">L596_006236</name>
</gene>